<evidence type="ECO:0000256" key="2">
    <source>
        <dbReference type="ARBA" id="ARBA00023172"/>
    </source>
</evidence>
<dbReference type="GO" id="GO:0003677">
    <property type="term" value="F:DNA binding"/>
    <property type="evidence" value="ECO:0007669"/>
    <property type="project" value="InterPro"/>
</dbReference>
<dbReference type="Proteomes" id="UP000348942">
    <property type="component" value="Chromosome 1"/>
</dbReference>
<evidence type="ECO:0000259" key="3">
    <source>
        <dbReference type="PROSITE" id="PS51898"/>
    </source>
</evidence>
<dbReference type="InterPro" id="IPR011010">
    <property type="entry name" value="DNA_brk_join_enz"/>
</dbReference>
<gene>
    <name evidence="4" type="ORF">GFB47_10105</name>
</gene>
<dbReference type="GO" id="GO:0015074">
    <property type="term" value="P:DNA integration"/>
    <property type="evidence" value="ECO:0007669"/>
    <property type="project" value="UniProtKB-KW"/>
</dbReference>
<evidence type="ECO:0000313" key="5">
    <source>
        <dbReference type="Proteomes" id="UP000348942"/>
    </source>
</evidence>
<sequence length="376" mass="43288">MASVIIEKRVGKTGNITHRAKVQQTHGGKVIDRLSKTFKTKTLAKTWANKIKKEMEDKFERVKAGIYRPESELDEVTVGELIRKYQTHPRLSLDIGRTKGFVLRALLNYEISSILASNLRASDVVKHCEERFNEATTPSPQTIYHDVTYLKSVMDVAKGVLKVNADSKYHDEAISSLKTLNLIGRSKSRSRRPTREELKLMEEHLIKRSEHKSAKIPYGDILQISLLTAMRISEITRIEWTDLDHKNKTVIIRDRKDPNDKIGNDWEIPLLGGSYEIIMKQKKDPEQPELIFPYNPRSVTAGWQRVRKKLNISNLRYHDLRREAASRLAEMGLPINIIARITGHKNINILHNIYAQIDIKEFGKKGYAKYLKEDIS</sequence>
<keyword evidence="5" id="KW-1185">Reference proteome</keyword>
<keyword evidence="2" id="KW-0233">DNA recombination</keyword>
<keyword evidence="1" id="KW-0229">DNA integration</keyword>
<organism evidence="4 5">
    <name type="scientific">Vibrio algicola</name>
    <dbReference type="NCBI Taxonomy" id="2662262"/>
    <lineage>
        <taxon>Bacteria</taxon>
        <taxon>Pseudomonadati</taxon>
        <taxon>Pseudomonadota</taxon>
        <taxon>Gammaproteobacteria</taxon>
        <taxon>Vibrionales</taxon>
        <taxon>Vibrionaceae</taxon>
        <taxon>Vibrio</taxon>
    </lineage>
</organism>
<reference evidence="4 5" key="1">
    <citation type="submission" date="2019-10" db="EMBL/GenBank/DDBJ databases">
        <title>Vibrio sp. nov., isolated from Coralline algae surface.</title>
        <authorList>
            <person name="Geng Y."/>
            <person name="Zhang X."/>
        </authorList>
    </citation>
    <scope>NUCLEOTIDE SEQUENCE [LARGE SCALE GENOMIC DNA]</scope>
    <source>
        <strain evidence="4 5">SM1977</strain>
    </source>
</reference>
<evidence type="ECO:0000256" key="1">
    <source>
        <dbReference type="ARBA" id="ARBA00022908"/>
    </source>
</evidence>
<dbReference type="PANTHER" id="PTHR30349:SF94">
    <property type="entry name" value="INTEGRASE_RECOMBINASE HI_1414-RELATED"/>
    <property type="match status" value="1"/>
</dbReference>
<dbReference type="InterPro" id="IPR002104">
    <property type="entry name" value="Integrase_catalytic"/>
</dbReference>
<name>A0A5Q0TFS5_9VIBR</name>
<dbReference type="PROSITE" id="PS51898">
    <property type="entry name" value="TYR_RECOMBINASE"/>
    <property type="match status" value="1"/>
</dbReference>
<dbReference type="Pfam" id="PF00589">
    <property type="entry name" value="Phage_integrase"/>
    <property type="match status" value="1"/>
</dbReference>
<dbReference type="EMBL" id="CP045699">
    <property type="protein sequence ID" value="QGA65714.1"/>
    <property type="molecule type" value="Genomic_DNA"/>
</dbReference>
<evidence type="ECO:0000313" key="4">
    <source>
        <dbReference type="EMBL" id="QGA65714.1"/>
    </source>
</evidence>
<dbReference type="InterPro" id="IPR050090">
    <property type="entry name" value="Tyrosine_recombinase_XerCD"/>
</dbReference>
<dbReference type="GO" id="GO:0006310">
    <property type="term" value="P:DNA recombination"/>
    <property type="evidence" value="ECO:0007669"/>
    <property type="project" value="UniProtKB-KW"/>
</dbReference>
<dbReference type="CDD" id="cd00796">
    <property type="entry name" value="INT_Rci_Hp1_C"/>
    <property type="match status" value="1"/>
</dbReference>
<accession>A0A5Q0TFS5</accession>
<proteinExistence type="predicted"/>
<feature type="domain" description="Tyr recombinase" evidence="3">
    <location>
        <begin position="188"/>
        <end position="368"/>
    </location>
</feature>
<dbReference type="Gene3D" id="1.10.443.10">
    <property type="entry name" value="Intergrase catalytic core"/>
    <property type="match status" value="1"/>
</dbReference>
<dbReference type="PANTHER" id="PTHR30349">
    <property type="entry name" value="PHAGE INTEGRASE-RELATED"/>
    <property type="match status" value="1"/>
</dbReference>
<dbReference type="SUPFAM" id="SSF56349">
    <property type="entry name" value="DNA breaking-rejoining enzymes"/>
    <property type="match status" value="1"/>
</dbReference>
<dbReference type="RefSeq" id="WP_153447860.1">
    <property type="nucleotide sequence ID" value="NZ_CP045699.1"/>
</dbReference>
<dbReference type="AlphaFoldDB" id="A0A5Q0TFS5"/>
<dbReference type="InterPro" id="IPR013762">
    <property type="entry name" value="Integrase-like_cat_sf"/>
</dbReference>
<protein>
    <submittedName>
        <fullName evidence="4">Tyrosine-type recombinase/integrase</fullName>
    </submittedName>
</protein>